<evidence type="ECO:0000259" key="2">
    <source>
        <dbReference type="Pfam" id="PF13439"/>
    </source>
</evidence>
<dbReference type="InterPro" id="IPR028098">
    <property type="entry name" value="Glyco_trans_4-like_N"/>
</dbReference>
<name>A0A8F5VJ94_METHU</name>
<reference evidence="3 4" key="1">
    <citation type="submission" date="2021-06" db="EMBL/GenBank/DDBJ databases">
        <title>Complete genome sequence of the secondary alcohol utilizing methanogen Methanospirillum hungatei strain GP1.</title>
        <authorList>
            <person name="Day L.A."/>
            <person name="Costa K.C."/>
        </authorList>
    </citation>
    <scope>NUCLEOTIDE SEQUENCE [LARGE SCALE GENOMIC DNA]</scope>
    <source>
        <strain evidence="3 4">GP1</strain>
    </source>
</reference>
<proteinExistence type="predicted"/>
<evidence type="ECO:0000313" key="3">
    <source>
        <dbReference type="EMBL" id="QXO94021.1"/>
    </source>
</evidence>
<protein>
    <submittedName>
        <fullName evidence="3">Glycosyltransferase</fullName>
        <ecNumber evidence="3">2.4.-.-</ecNumber>
    </submittedName>
</protein>
<keyword evidence="3" id="KW-0808">Transferase</keyword>
<sequence>MSNIKILIVPSWYPTKSNPLPGTFFREQALELSKKVNVAVLFIQEPIRIIEFSKLFQKKIHFFYDNSIFTVNYGYINWFPYCEFLKIFLYRRAVIKGYSIIKEEFGKPDVIHAQSIIMGGFGAIIINDQEHIPVIVTEHSSIFNDLFNSIRKKIAYNVLKRADYFTAVSNSLCNLVKCKGRNQCTVIPNFINEDKLCFFLEKMSNNSIFHLLNVSRLVPIKGIDILIRAMEIVVKEKKILNCHLDIIGDGPEKEKYLSIVKKLSLENYCTFHGEKITEELSQFYHQTNALVISSRSETFGIVGIEAMSLGKPIISTRCGGPEEYVTPDVGYLVENENPENLAEGIIYVMNNYQKYSPQKIRETFLSNYSSDVVIEKWIKVYTDLMIKK</sequence>
<dbReference type="AlphaFoldDB" id="A0A8F5VJ94"/>
<gene>
    <name evidence="3" type="ORF">KSK55_11855</name>
</gene>
<dbReference type="InterPro" id="IPR001296">
    <property type="entry name" value="Glyco_trans_1"/>
</dbReference>
<accession>A0A8F5VJ94</accession>
<organism evidence="3 4">
    <name type="scientific">Methanospirillum hungatei</name>
    <dbReference type="NCBI Taxonomy" id="2203"/>
    <lineage>
        <taxon>Archaea</taxon>
        <taxon>Methanobacteriati</taxon>
        <taxon>Methanobacteriota</taxon>
        <taxon>Stenosarchaea group</taxon>
        <taxon>Methanomicrobia</taxon>
        <taxon>Methanomicrobiales</taxon>
        <taxon>Methanospirillaceae</taxon>
        <taxon>Methanospirillum</taxon>
    </lineage>
</organism>
<feature type="domain" description="Glycosyltransferase subfamily 4-like N-terminal" evidence="2">
    <location>
        <begin position="83"/>
        <end position="194"/>
    </location>
</feature>
<dbReference type="Pfam" id="PF13439">
    <property type="entry name" value="Glyco_transf_4"/>
    <property type="match status" value="1"/>
</dbReference>
<dbReference type="OrthoDB" id="132546at2157"/>
<dbReference type="Proteomes" id="UP000694228">
    <property type="component" value="Chromosome"/>
</dbReference>
<dbReference type="EC" id="2.4.-.-" evidence="3"/>
<evidence type="ECO:0000313" key="4">
    <source>
        <dbReference type="Proteomes" id="UP000694228"/>
    </source>
</evidence>
<dbReference type="EMBL" id="CP077107">
    <property type="protein sequence ID" value="QXO94021.1"/>
    <property type="molecule type" value="Genomic_DNA"/>
</dbReference>
<dbReference type="Pfam" id="PF00534">
    <property type="entry name" value="Glycos_transf_1"/>
    <property type="match status" value="1"/>
</dbReference>
<feature type="domain" description="Glycosyl transferase family 1" evidence="1">
    <location>
        <begin position="211"/>
        <end position="355"/>
    </location>
</feature>
<evidence type="ECO:0000259" key="1">
    <source>
        <dbReference type="Pfam" id="PF00534"/>
    </source>
</evidence>
<keyword evidence="3" id="KW-0328">Glycosyltransferase</keyword>
<dbReference type="GO" id="GO:0016757">
    <property type="term" value="F:glycosyltransferase activity"/>
    <property type="evidence" value="ECO:0007669"/>
    <property type="project" value="UniProtKB-KW"/>
</dbReference>
<dbReference type="PANTHER" id="PTHR12526">
    <property type="entry name" value="GLYCOSYLTRANSFERASE"/>
    <property type="match status" value="1"/>
</dbReference>